<evidence type="ECO:0000256" key="3">
    <source>
        <dbReference type="SAM" id="MobiDB-lite"/>
    </source>
</evidence>
<name>A0A1A8TAI2_9GAMM</name>
<sequence length="247" mass="28437">MRFKKSIFLASSLLLGAVTTHAMAATFKVPTSYQIMYIDLKDGNNYGDDFDVTIPSGHHQIVVRYNQSLRHGGDVDMIKSEPLIIELDVKKGANLELKAPFIHQKARAEKYSQKPKFDIVNSKGDEVQYKVSMLPLQPGFQPLRNYREEIKEFTGEGATTQQANASANATYSAPAPAPKSVTQTNEFQMMQFWFNKSDEQTRKDFRIWMVDNTHQPKVKNTQYEMLQFWYDKANKPERKAFQVWLVQ</sequence>
<evidence type="ECO:0000313" key="6">
    <source>
        <dbReference type="Proteomes" id="UP000092544"/>
    </source>
</evidence>
<evidence type="ECO:0000313" key="5">
    <source>
        <dbReference type="EMBL" id="SBS28511.1"/>
    </source>
</evidence>
<feature type="region of interest" description="Disordered" evidence="3">
    <location>
        <begin position="157"/>
        <end position="179"/>
    </location>
</feature>
<dbReference type="Pfam" id="PF09829">
    <property type="entry name" value="DUF2057"/>
    <property type="match status" value="1"/>
</dbReference>
<feature type="chain" id="PRO_5008378923" description="DUF2057 domain-containing protein" evidence="4">
    <location>
        <begin position="25"/>
        <end position="247"/>
    </location>
</feature>
<reference evidence="5 6" key="1">
    <citation type="submission" date="2016-06" db="EMBL/GenBank/DDBJ databases">
        <authorList>
            <person name="Kjaerup R.B."/>
            <person name="Dalgaard T.S."/>
            <person name="Juul-Madsen H.R."/>
        </authorList>
    </citation>
    <scope>NUCLEOTIDE SEQUENCE [LARGE SCALE GENOMIC DNA]</scope>
    <source>
        <strain evidence="5 6">CECT 8886</strain>
    </source>
</reference>
<evidence type="ECO:0000256" key="4">
    <source>
        <dbReference type="SAM" id="SignalP"/>
    </source>
</evidence>
<evidence type="ECO:0000256" key="2">
    <source>
        <dbReference type="ARBA" id="ARBA00022729"/>
    </source>
</evidence>
<dbReference type="EMBL" id="FLOB01000002">
    <property type="protein sequence ID" value="SBS28511.1"/>
    <property type="molecule type" value="Genomic_DNA"/>
</dbReference>
<feature type="compositionally biased region" description="Low complexity" evidence="3">
    <location>
        <begin position="158"/>
        <end position="174"/>
    </location>
</feature>
<keyword evidence="6" id="KW-1185">Reference proteome</keyword>
<dbReference type="AlphaFoldDB" id="A0A1A8TAI2"/>
<dbReference type="STRING" id="1792290.MSP8886_01204"/>
<accession>A0A1A8TAI2</accession>
<dbReference type="InterPro" id="IPR018635">
    <property type="entry name" value="UPF0319"/>
</dbReference>
<keyword evidence="2 4" id="KW-0732">Signal</keyword>
<evidence type="ECO:0000256" key="1">
    <source>
        <dbReference type="ARBA" id="ARBA00008490"/>
    </source>
</evidence>
<evidence type="ECO:0008006" key="7">
    <source>
        <dbReference type="Google" id="ProtNLM"/>
    </source>
</evidence>
<dbReference type="Proteomes" id="UP000092544">
    <property type="component" value="Unassembled WGS sequence"/>
</dbReference>
<organism evidence="5 6">
    <name type="scientific">Marinomonas spartinae</name>
    <dbReference type="NCBI Taxonomy" id="1792290"/>
    <lineage>
        <taxon>Bacteria</taxon>
        <taxon>Pseudomonadati</taxon>
        <taxon>Pseudomonadota</taxon>
        <taxon>Gammaproteobacteria</taxon>
        <taxon>Oceanospirillales</taxon>
        <taxon>Oceanospirillaceae</taxon>
        <taxon>Marinomonas</taxon>
    </lineage>
</organism>
<proteinExistence type="inferred from homology"/>
<dbReference type="OrthoDB" id="7058190at2"/>
<dbReference type="PANTHER" id="PTHR38108">
    <property type="entry name" value="UPF0319 PROTEIN YCCT"/>
    <property type="match status" value="1"/>
</dbReference>
<gene>
    <name evidence="5" type="ORF">MSP8886_01204</name>
</gene>
<comment type="similarity">
    <text evidence="1">Belongs to the UPF0319 family.</text>
</comment>
<dbReference type="RefSeq" id="WP_067013723.1">
    <property type="nucleotide sequence ID" value="NZ_FLOB01000002.1"/>
</dbReference>
<protein>
    <recommendedName>
        <fullName evidence="7">DUF2057 domain-containing protein</fullName>
    </recommendedName>
</protein>
<feature type="signal peptide" evidence="4">
    <location>
        <begin position="1"/>
        <end position="24"/>
    </location>
</feature>
<dbReference type="PANTHER" id="PTHR38108:SF1">
    <property type="entry name" value="UPF0319 PROTEIN YCCT"/>
    <property type="match status" value="1"/>
</dbReference>